<dbReference type="EMBL" id="JRKL02002444">
    <property type="protein sequence ID" value="KAF3958930.1"/>
    <property type="molecule type" value="Genomic_DNA"/>
</dbReference>
<evidence type="ECO:0000313" key="2">
    <source>
        <dbReference type="Proteomes" id="UP000737018"/>
    </source>
</evidence>
<dbReference type="SUPFAM" id="SSF56112">
    <property type="entry name" value="Protein kinase-like (PK-like)"/>
    <property type="match status" value="1"/>
</dbReference>
<gene>
    <name evidence="1" type="ORF">CMV_016212</name>
</gene>
<dbReference type="Gene3D" id="1.10.510.10">
    <property type="entry name" value="Transferase(Phosphotransferase) domain 1"/>
    <property type="match status" value="1"/>
</dbReference>
<name>A0A8J4VJI1_9ROSI</name>
<dbReference type="PANTHER" id="PTHR36720:SF1">
    <property type="entry name" value="TAF RNA POLYMERASE I SUBUNIT A"/>
    <property type="match status" value="1"/>
</dbReference>
<reference evidence="1" key="1">
    <citation type="submission" date="2020-03" db="EMBL/GenBank/DDBJ databases">
        <title>Castanea mollissima Vanexum genome sequencing.</title>
        <authorList>
            <person name="Staton M."/>
        </authorList>
    </citation>
    <scope>NUCLEOTIDE SEQUENCE</scope>
    <source>
        <tissue evidence="1">Leaf</tissue>
    </source>
</reference>
<dbReference type="Proteomes" id="UP000737018">
    <property type="component" value="Unassembled WGS sequence"/>
</dbReference>
<dbReference type="PANTHER" id="PTHR36720">
    <property type="entry name" value="TAF RNA POLYMERASE I SUBUNIT A"/>
    <property type="match status" value="1"/>
</dbReference>
<accession>A0A8J4VJI1</accession>
<evidence type="ECO:0000313" key="1">
    <source>
        <dbReference type="EMBL" id="KAF3958930.1"/>
    </source>
</evidence>
<dbReference type="AlphaFoldDB" id="A0A8J4VJI1"/>
<proteinExistence type="predicted"/>
<protein>
    <submittedName>
        <fullName evidence="1">Uncharacterized protein</fullName>
    </submittedName>
</protein>
<comment type="caution">
    <text evidence="1">The sequence shown here is derived from an EMBL/GenBank/DDBJ whole genome shotgun (WGS) entry which is preliminary data.</text>
</comment>
<keyword evidence="2" id="KW-1185">Reference proteome</keyword>
<dbReference type="OrthoDB" id="1899337at2759"/>
<organism evidence="1 2">
    <name type="scientific">Castanea mollissima</name>
    <name type="common">Chinese chestnut</name>
    <dbReference type="NCBI Taxonomy" id="60419"/>
    <lineage>
        <taxon>Eukaryota</taxon>
        <taxon>Viridiplantae</taxon>
        <taxon>Streptophyta</taxon>
        <taxon>Embryophyta</taxon>
        <taxon>Tracheophyta</taxon>
        <taxon>Spermatophyta</taxon>
        <taxon>Magnoliopsida</taxon>
        <taxon>eudicotyledons</taxon>
        <taxon>Gunneridae</taxon>
        <taxon>Pentapetalae</taxon>
        <taxon>rosids</taxon>
        <taxon>fabids</taxon>
        <taxon>Fagales</taxon>
        <taxon>Fagaceae</taxon>
        <taxon>Castanea</taxon>
    </lineage>
</organism>
<sequence length="236" mass="27896">MSVDSKLLEEEVEVELQYKKPSTRKRKLNQKLDNNGNVMPEKLFKRIKLFLTKPSTLLVLAPKIGSKVVRWENRVRLSHLLRKLVKRRNWVEVGGVLSMLLKASCKDRYPLNNRFKYSVSMELLKHMKSDRIKFTKIRNIYDIWMRKNGSMKEWPIERHYVNEKCDVHGFGVVLVEVLTGQGSNEDIQAFAELALKCIKKKGDERLAMREVTLELRRIQHLTWSNKIMKLVQLKHR</sequence>
<dbReference type="InterPro" id="IPR011009">
    <property type="entry name" value="Kinase-like_dom_sf"/>
</dbReference>